<dbReference type="SUPFAM" id="SSF56112">
    <property type="entry name" value="Protein kinase-like (PK-like)"/>
    <property type="match status" value="1"/>
</dbReference>
<dbReference type="Pfam" id="PF07714">
    <property type="entry name" value="PK_Tyr_Ser-Thr"/>
    <property type="match status" value="1"/>
</dbReference>
<dbReference type="GO" id="GO:0005524">
    <property type="term" value="F:ATP binding"/>
    <property type="evidence" value="ECO:0007669"/>
    <property type="project" value="UniProtKB-UniRule"/>
</dbReference>
<dbReference type="FunFam" id="3.30.200.20:FF:000081">
    <property type="entry name" value="Octicosapeptide/phox/Bem1p domain kinase superfamily protein"/>
    <property type="match status" value="1"/>
</dbReference>
<keyword evidence="2" id="KW-0808">Transferase</keyword>
<evidence type="ECO:0000256" key="3">
    <source>
        <dbReference type="ARBA" id="ARBA00022741"/>
    </source>
</evidence>
<dbReference type="InterPro" id="IPR000719">
    <property type="entry name" value="Prot_kinase_dom"/>
</dbReference>
<keyword evidence="5 6" id="KW-0067">ATP-binding</keyword>
<dbReference type="GO" id="GO:0005737">
    <property type="term" value="C:cytoplasm"/>
    <property type="evidence" value="ECO:0007669"/>
    <property type="project" value="TreeGrafter"/>
</dbReference>
<evidence type="ECO:0000256" key="2">
    <source>
        <dbReference type="ARBA" id="ARBA00022679"/>
    </source>
</evidence>
<dbReference type="Pfam" id="PF00564">
    <property type="entry name" value="PB1"/>
    <property type="match status" value="1"/>
</dbReference>
<dbReference type="PROSITE" id="PS00108">
    <property type="entry name" value="PROTEIN_KINASE_ST"/>
    <property type="match status" value="1"/>
</dbReference>
<dbReference type="PROSITE" id="PS00107">
    <property type="entry name" value="PROTEIN_KINASE_ATP"/>
    <property type="match status" value="1"/>
</dbReference>
<dbReference type="SMART" id="SM00220">
    <property type="entry name" value="S_TKc"/>
    <property type="match status" value="1"/>
</dbReference>
<evidence type="ECO:0000256" key="5">
    <source>
        <dbReference type="ARBA" id="ARBA00022840"/>
    </source>
</evidence>
<dbReference type="Gene3D" id="3.30.200.20">
    <property type="entry name" value="Phosphorylase Kinase, domain 1"/>
    <property type="match status" value="1"/>
</dbReference>
<organism evidence="8 9">
    <name type="scientific">Adiantum capillus-veneris</name>
    <name type="common">Maidenhair fern</name>
    <dbReference type="NCBI Taxonomy" id="13818"/>
    <lineage>
        <taxon>Eukaryota</taxon>
        <taxon>Viridiplantae</taxon>
        <taxon>Streptophyta</taxon>
        <taxon>Embryophyta</taxon>
        <taxon>Tracheophyta</taxon>
        <taxon>Polypodiopsida</taxon>
        <taxon>Polypodiidae</taxon>
        <taxon>Polypodiales</taxon>
        <taxon>Pteridineae</taxon>
        <taxon>Pteridaceae</taxon>
        <taxon>Vittarioideae</taxon>
        <taxon>Adiantum</taxon>
    </lineage>
</organism>
<dbReference type="InterPro" id="IPR001245">
    <property type="entry name" value="Ser-Thr/Tyr_kinase_cat_dom"/>
</dbReference>
<evidence type="ECO:0000313" key="9">
    <source>
        <dbReference type="Proteomes" id="UP000886520"/>
    </source>
</evidence>
<dbReference type="SMART" id="SM00666">
    <property type="entry name" value="PB1"/>
    <property type="match status" value="1"/>
</dbReference>
<sequence>MDYTSARGHALLEVQSPPYQQPAEQLFPGCLPHHHHQADQHSLSASCHMDYIDEHHQYNPHRHHHHHHHHHHHIQQQPVQHLHSHPFPVAGGYIDLGGDFIGSEANPCDVLPHLEKEKQGLPQTQYVDQFSGASVQASYKPCDDGYVSVKTHEDAHFPVKNRLHASPSASAFVVPRVKLLCSIDGRIMGRPVDGKLRYCGGDTHIITVDRGICFSDLMGKLSRMYGSVFTLKYQLPGEDLDALVSVSSDDDLQNMLDEYDKMVASGGNSWFRLFIFRSPSDCQTFSHLEIGHGKESCCAQIMQSYINAINGFDSKGASECHLDMHLDNSSNDFQTSSRTASDYTDNTISFPCVPPKVFLRFTSAPSSVSSSPSVASRLHCKQCGTADVFLQMPKDHQGFVTPMNDVDVNTQELSQDCHADSLKCDHHRSHVPGESPRIQQDSSLSRVDAMWMKENGTHFVDSEDTRLRKHERHRETGTILVDTRHDVSKLHESRCETHHRNYPGAQPLTLSVCHGGQVEDDFGQYEPLQHCKQAPFLHQFHHGGSPLHCEDLPRLQRGIDSHGHLQFSQEPMHIHLANANVTSSVPPKPLSSAPSSPRNLHHQGCCCCQQHFQVDRGISVSLGEYRHTKKPFYFGDRTIRRHGLPLLSRFGDGQNFCSDSTALPCPPTLEKGLEWNEQEHDACSRKHTLRRINTHCHLVDCGAKENLAHSFIEPVHGLREGSLHQCSSCFQDFHHVKGQHLDKARALPNPEFQAYTGQYDIHSGKPEENLTTGRLMLDLKADPKSDRVNDSVTGPDYNIGQGTLETRIPSMREGLEASGYVHMQSSRCSSVYQHKESDSDLKSESFSSTDAVAGSLSRNSLEPTGWAESPPLAVHNDEIKERVVHEGTSQVNLIASTIQLVDGTVNHENTGDTCKRPNFDCIDSYARVRSLIAPANAGGLRVEDSPVSYLMHTPEAKSTISNVCSSHPHDCSVSSSQPSALLTLDSDTFRGSTAFALPIYDQSVINSVNNRTFSFGPSDLKSVSTVKEAPEQCLKNRTTFITAPHQSYGQNQEMVKINVQAAPHKIPEQETTSVLEELRALSRHSSRPCSADSSRPCIVKEAPEQCLKNRTTFITAPHQSYGQNQEMVKINVQAAPHKTPELETTSVLEESRALSRHSSRPCSADSVVHDKGNAPLETVPLAQSRVTSEILQEVKVSGSVNCRLEEDEKELPATQAEAEAIARGLQIIKNDDLEDLKELGSGTYGTVFHGKWRGSDVAIKRIKASCFMGSPLEQERLISDFWREAGTLSQLHHPNIVAFYGVVPDGPEGTLATVTEYMVNGSLKQVLLKKDRTIDRRKRLLIAMDAAFGMEYLHSKRIVHFDLKSENLLVNMRDAHRPICKVGDFGLSKVKHQTLVSGGVRGTLPWMAPELLNTKGLVTEKVDVYSFGIVMWELLTGEEPYANMHCGTIIGGIVNDNLRPAIPSWCDPSWRDLMERCWSGNPADRPDFLTVASELRAIASSMNVK</sequence>
<dbReference type="InterPro" id="IPR000270">
    <property type="entry name" value="PB1_dom"/>
</dbReference>
<dbReference type="FunFam" id="3.10.20.90:FF:000058">
    <property type="entry name" value="Octicosapeptide/phox/Bem1p domain kinase superfamily protein"/>
    <property type="match status" value="1"/>
</dbReference>
<feature type="binding site" evidence="6">
    <location>
        <position position="1260"/>
    </location>
    <ligand>
        <name>ATP</name>
        <dbReference type="ChEBI" id="CHEBI:30616"/>
    </ligand>
</feature>
<name>A0A9D4UUP0_ADICA</name>
<keyword evidence="1" id="KW-0723">Serine/threonine-protein kinase</keyword>
<keyword evidence="3 6" id="KW-0547">Nucleotide-binding</keyword>
<dbReference type="Gene3D" id="1.10.510.10">
    <property type="entry name" value="Transferase(Phosphotransferase) domain 1"/>
    <property type="match status" value="1"/>
</dbReference>
<accession>A0A9D4UUP0</accession>
<dbReference type="CDD" id="cd13999">
    <property type="entry name" value="STKc_MAP3K-like"/>
    <property type="match status" value="1"/>
</dbReference>
<dbReference type="InterPro" id="IPR011009">
    <property type="entry name" value="Kinase-like_dom_sf"/>
</dbReference>
<evidence type="ECO:0000259" key="7">
    <source>
        <dbReference type="PROSITE" id="PS50011"/>
    </source>
</evidence>
<dbReference type="PRINTS" id="PR00109">
    <property type="entry name" value="TYRKINASE"/>
</dbReference>
<dbReference type="InterPro" id="IPR017441">
    <property type="entry name" value="Protein_kinase_ATP_BS"/>
</dbReference>
<gene>
    <name evidence="8" type="ORF">GOP47_0010395</name>
</gene>
<dbReference type="OrthoDB" id="1922277at2759"/>
<dbReference type="CDD" id="cd06410">
    <property type="entry name" value="PB1_UP2"/>
    <property type="match status" value="1"/>
</dbReference>
<dbReference type="EMBL" id="JABFUD020000010">
    <property type="protein sequence ID" value="KAI5074434.1"/>
    <property type="molecule type" value="Genomic_DNA"/>
</dbReference>
<evidence type="ECO:0000313" key="8">
    <source>
        <dbReference type="EMBL" id="KAI5074434.1"/>
    </source>
</evidence>
<reference evidence="8" key="1">
    <citation type="submission" date="2021-01" db="EMBL/GenBank/DDBJ databases">
        <title>Adiantum capillus-veneris genome.</title>
        <authorList>
            <person name="Fang Y."/>
            <person name="Liao Q."/>
        </authorList>
    </citation>
    <scope>NUCLEOTIDE SEQUENCE</scope>
    <source>
        <strain evidence="8">H3</strain>
        <tissue evidence="8">Leaf</tissue>
    </source>
</reference>
<evidence type="ECO:0000256" key="4">
    <source>
        <dbReference type="ARBA" id="ARBA00022777"/>
    </source>
</evidence>
<proteinExistence type="predicted"/>
<keyword evidence="4" id="KW-0418">Kinase</keyword>
<keyword evidence="9" id="KW-1185">Reference proteome</keyword>
<dbReference type="PROSITE" id="PS50011">
    <property type="entry name" value="PROTEIN_KINASE_DOM"/>
    <property type="match status" value="1"/>
</dbReference>
<dbReference type="PANTHER" id="PTHR23257">
    <property type="entry name" value="SERINE-THREONINE PROTEIN KINASE"/>
    <property type="match status" value="1"/>
</dbReference>
<dbReference type="PANTHER" id="PTHR23257:SF963">
    <property type="entry name" value="AT08303P"/>
    <property type="match status" value="1"/>
</dbReference>
<protein>
    <recommendedName>
        <fullName evidence="7">Protein kinase domain-containing protein</fullName>
    </recommendedName>
</protein>
<feature type="domain" description="Protein kinase" evidence="7">
    <location>
        <begin position="1233"/>
        <end position="1498"/>
    </location>
</feature>
<comment type="caution">
    <text evidence="8">The sequence shown here is derived from an EMBL/GenBank/DDBJ whole genome shotgun (WGS) entry which is preliminary data.</text>
</comment>
<dbReference type="GO" id="GO:0007165">
    <property type="term" value="P:signal transduction"/>
    <property type="evidence" value="ECO:0007669"/>
    <property type="project" value="TreeGrafter"/>
</dbReference>
<dbReference type="GO" id="GO:0004674">
    <property type="term" value="F:protein serine/threonine kinase activity"/>
    <property type="evidence" value="ECO:0007669"/>
    <property type="project" value="UniProtKB-KW"/>
</dbReference>
<dbReference type="SUPFAM" id="SSF54277">
    <property type="entry name" value="CAD &amp; PB1 domains"/>
    <property type="match status" value="1"/>
</dbReference>
<evidence type="ECO:0000256" key="1">
    <source>
        <dbReference type="ARBA" id="ARBA00022527"/>
    </source>
</evidence>
<dbReference type="Gene3D" id="3.10.20.90">
    <property type="entry name" value="Phosphatidylinositol 3-kinase Catalytic Subunit, Chain A, domain 1"/>
    <property type="match status" value="1"/>
</dbReference>
<evidence type="ECO:0000256" key="6">
    <source>
        <dbReference type="PROSITE-ProRule" id="PRU10141"/>
    </source>
</evidence>
<dbReference type="InterPro" id="IPR008271">
    <property type="entry name" value="Ser/Thr_kinase_AS"/>
</dbReference>
<dbReference type="Proteomes" id="UP000886520">
    <property type="component" value="Chromosome 10"/>
</dbReference>
<dbReference type="InterPro" id="IPR050167">
    <property type="entry name" value="Ser_Thr_protein_kinase"/>
</dbReference>